<reference evidence="3 4" key="1">
    <citation type="submission" date="2023-10" db="EMBL/GenBank/DDBJ databases">
        <authorList>
            <person name="Maclean D."/>
            <person name="Macfadyen A."/>
        </authorList>
    </citation>
    <scope>NUCLEOTIDE SEQUENCE [LARGE SCALE GENOMIC DNA]</scope>
</reference>
<keyword evidence="4" id="KW-1185">Reference proteome</keyword>
<evidence type="ECO:0000313" key="4">
    <source>
        <dbReference type="Proteomes" id="UP001314263"/>
    </source>
</evidence>
<dbReference type="EMBL" id="CAUYUE010000006">
    <property type="protein sequence ID" value="CAK0781786.1"/>
    <property type="molecule type" value="Genomic_DNA"/>
</dbReference>
<protein>
    <recommendedName>
        <fullName evidence="2">RNA-editing substrate-binding complex 6 protein domain-containing protein</fullName>
    </recommendedName>
</protein>
<evidence type="ECO:0000256" key="1">
    <source>
        <dbReference type="SAM" id="MobiDB-lite"/>
    </source>
</evidence>
<dbReference type="Proteomes" id="UP001314263">
    <property type="component" value="Unassembled WGS sequence"/>
</dbReference>
<organism evidence="3 4">
    <name type="scientific">Coccomyxa viridis</name>
    <dbReference type="NCBI Taxonomy" id="1274662"/>
    <lineage>
        <taxon>Eukaryota</taxon>
        <taxon>Viridiplantae</taxon>
        <taxon>Chlorophyta</taxon>
        <taxon>core chlorophytes</taxon>
        <taxon>Trebouxiophyceae</taxon>
        <taxon>Trebouxiophyceae incertae sedis</taxon>
        <taxon>Coccomyxaceae</taxon>
        <taxon>Coccomyxa</taxon>
    </lineage>
</organism>
<accession>A0AAV1I7R3</accession>
<dbReference type="Pfam" id="PF26188">
    <property type="entry name" value="RESC6"/>
    <property type="match status" value="1"/>
</dbReference>
<gene>
    <name evidence="3" type="ORF">CVIRNUC_005470</name>
</gene>
<feature type="domain" description="RNA-editing substrate-binding complex 6 protein" evidence="2">
    <location>
        <begin position="212"/>
        <end position="351"/>
    </location>
</feature>
<sequence length="530" mass="57984">MARSKALTLLERSASLNRAAVLGPLRYPATANLYTTASKDLTQQLSLLFPASATNWPFASAVVRELLSGGKSAETAAADGTTKQEFASQSAVEADETPNNEVHNFRVLQLISAANQRLQGHEIGPRVAPILQHLIPELRSLTPVELAALCKALSDLAWQDSLVDLVLGVVSDMVQDDVASFSAPQLAAMCGAYVQLCRHSYNDSLLFDAIVEQILRSFKDLDAGGLVSLTSALSAAEHESEKSGALLKAIAAGALDLIPSFAPGQAASLLASFSALRHYDERMYAAVARHLAGARVLQLQPQEQAGLLLALARMGHGEEELIGQLREQLVQNADKLRGASLCDVLWSLGILDDLPVDTFKQLASLLEQQPLRDFQPRDFRRLYEVQRIVQACLPDDERGQVVLPGWMRAYAAAAWQDRFFAEQNFTPLQQSVCRALADQGIPFEERQLHNMTFAVVVSGTKILLHPEGPDNYSSSWPKRPLGETLAMRRMLRCQGWTVLPIPKHEWMILPIARRRANVSKMVAEAQASAS</sequence>
<dbReference type="InterPro" id="IPR058917">
    <property type="entry name" value="RESC6_dom"/>
</dbReference>
<evidence type="ECO:0000313" key="3">
    <source>
        <dbReference type="EMBL" id="CAK0781786.1"/>
    </source>
</evidence>
<evidence type="ECO:0000259" key="2">
    <source>
        <dbReference type="Pfam" id="PF26188"/>
    </source>
</evidence>
<proteinExistence type="predicted"/>
<feature type="compositionally biased region" description="Polar residues" evidence="1">
    <location>
        <begin position="81"/>
        <end position="92"/>
    </location>
</feature>
<dbReference type="AlphaFoldDB" id="A0AAV1I7R3"/>
<name>A0AAV1I7R3_9CHLO</name>
<feature type="region of interest" description="Disordered" evidence="1">
    <location>
        <begin position="77"/>
        <end position="97"/>
    </location>
</feature>
<comment type="caution">
    <text evidence="3">The sequence shown here is derived from an EMBL/GenBank/DDBJ whole genome shotgun (WGS) entry which is preliminary data.</text>
</comment>